<feature type="domain" description="TRAM" evidence="1">
    <location>
        <begin position="123"/>
        <end position="184"/>
    </location>
</feature>
<name>A0A235BZ19_UNCW3</name>
<comment type="caution">
    <text evidence="2">The sequence shown here is derived from an EMBL/GenBank/DDBJ whole genome shotgun (WGS) entry which is preliminary data.</text>
</comment>
<reference evidence="2 3" key="1">
    <citation type="submission" date="2017-07" db="EMBL/GenBank/DDBJ databases">
        <title>Recovery of genomes from metagenomes via a dereplication, aggregation, and scoring strategy.</title>
        <authorList>
            <person name="Sieber C.M."/>
            <person name="Probst A.J."/>
            <person name="Sharrar A."/>
            <person name="Thomas B.C."/>
            <person name="Hess M."/>
            <person name="Tringe S.G."/>
            <person name="Banfield J.F."/>
        </authorList>
    </citation>
    <scope>NUCLEOTIDE SEQUENCE [LARGE SCALE GENOMIC DNA]</scope>
    <source>
        <strain evidence="2">JGI_Cruoil_03_51_56</strain>
    </source>
</reference>
<dbReference type="Proteomes" id="UP000215559">
    <property type="component" value="Unassembled WGS sequence"/>
</dbReference>
<evidence type="ECO:0000313" key="3">
    <source>
        <dbReference type="Proteomes" id="UP000215559"/>
    </source>
</evidence>
<evidence type="ECO:0000259" key="1">
    <source>
        <dbReference type="PROSITE" id="PS50926"/>
    </source>
</evidence>
<dbReference type="AlphaFoldDB" id="A0A235BZ19"/>
<evidence type="ECO:0000313" key="2">
    <source>
        <dbReference type="EMBL" id="OYD17037.1"/>
    </source>
</evidence>
<organism evidence="2 3">
    <name type="scientific">candidate division WOR-3 bacterium JGI_Cruoil_03_51_56</name>
    <dbReference type="NCBI Taxonomy" id="1973747"/>
    <lineage>
        <taxon>Bacteria</taxon>
        <taxon>Bacteria division WOR-3</taxon>
    </lineage>
</organism>
<gene>
    <name evidence="2" type="ORF">CH330_01085</name>
</gene>
<sequence length="192" mass="21392">MFLRKTKTFVMDFETVADPRIAQFLEMGLISGKFFVPEPPTPVSSSAQADHRTRRAWETIERLRHIKGITVKLNRNLLQRDALIAALRKYKATLITVNPDLKAACNGLAAITISEIYNLFKPLFLPGTQLRVRVSKRGKEKNEGIGYLEGGVKVVIENGAAAQGRDLEVIVQGTLETNVGRVVFAKPKFTEI</sequence>
<dbReference type="Gene3D" id="3.40.50.1010">
    <property type="entry name" value="5'-nuclease"/>
    <property type="match status" value="1"/>
</dbReference>
<accession>A0A235BZ19</accession>
<protein>
    <recommendedName>
        <fullName evidence="1">TRAM domain-containing protein</fullName>
    </recommendedName>
</protein>
<dbReference type="PROSITE" id="PS50926">
    <property type="entry name" value="TRAM"/>
    <property type="match status" value="1"/>
</dbReference>
<proteinExistence type="predicted"/>
<dbReference type="InterPro" id="IPR002792">
    <property type="entry name" value="TRAM_dom"/>
</dbReference>
<dbReference type="EMBL" id="NOZP01000025">
    <property type="protein sequence ID" value="OYD17037.1"/>
    <property type="molecule type" value="Genomic_DNA"/>
</dbReference>